<protein>
    <submittedName>
        <fullName evidence="2">Uncharacterized protein</fullName>
    </submittedName>
</protein>
<dbReference type="STRING" id="1505907.TEU_06025"/>
<dbReference type="HOGENOM" id="CLU_1631737_0_0_2"/>
<dbReference type="EMBL" id="CP008887">
    <property type="protein sequence ID" value="AIU69916.1"/>
    <property type="molecule type" value="Genomic_DNA"/>
</dbReference>
<organism evidence="2 3">
    <name type="scientific">Thermococcus eurythermalis</name>
    <dbReference type="NCBI Taxonomy" id="1505907"/>
    <lineage>
        <taxon>Archaea</taxon>
        <taxon>Methanobacteriati</taxon>
        <taxon>Methanobacteriota</taxon>
        <taxon>Thermococci</taxon>
        <taxon>Thermococcales</taxon>
        <taxon>Thermococcaceae</taxon>
        <taxon>Thermococcus</taxon>
    </lineage>
</organism>
<name>A0A097QTV7_9EURY</name>
<keyword evidence="1" id="KW-1133">Transmembrane helix</keyword>
<reference evidence="2 3" key="1">
    <citation type="journal article" date="2015" name="Int. J. Syst. Evol. Microbiol.">
        <title>Thermococcus eurythermalis sp. nov., a conditional piezophilic hyperthermophilic archaeon with a wide temperature range isolated from an oil-immersed chimney in the Guaymas Basin.</title>
        <authorList>
            <person name="Zhao W."/>
            <person name="Zeng X."/>
            <person name="Xiao X."/>
        </authorList>
    </citation>
    <scope>NUCLEOTIDE SEQUENCE [LARGE SCALE GENOMIC DNA]</scope>
    <source>
        <strain evidence="2 3">A501</strain>
    </source>
</reference>
<gene>
    <name evidence="2" type="ORF">TEU_06025</name>
</gene>
<dbReference type="Proteomes" id="UP000029980">
    <property type="component" value="Chromosome"/>
</dbReference>
<evidence type="ECO:0000256" key="1">
    <source>
        <dbReference type="SAM" id="Phobius"/>
    </source>
</evidence>
<accession>A0A097QTV7</accession>
<evidence type="ECO:0000313" key="3">
    <source>
        <dbReference type="Proteomes" id="UP000029980"/>
    </source>
</evidence>
<proteinExistence type="predicted"/>
<dbReference type="KEGG" id="teu:TEU_06025"/>
<dbReference type="AlphaFoldDB" id="A0A097QTV7"/>
<keyword evidence="3" id="KW-1185">Reference proteome</keyword>
<sequence>MSSGEIETATKPKCLKSFLMVNPKFLSTSGEYPGFNCTTNGTYFAPMAFAYTISEITDLGITVDVFLLTGIFSESDLILSFRVWGNPMAEAPGYATGTTASSITTTIKRLNAFLFIQTPPLGYIIILYWVPGYKYFDPDAQKKHLKDNTGYESTCVKYRFNC</sequence>
<keyword evidence="1" id="KW-0812">Transmembrane</keyword>
<evidence type="ECO:0000313" key="2">
    <source>
        <dbReference type="EMBL" id="AIU69916.1"/>
    </source>
</evidence>
<feature type="transmembrane region" description="Helical" evidence="1">
    <location>
        <begin position="110"/>
        <end position="130"/>
    </location>
</feature>
<keyword evidence="1" id="KW-0472">Membrane</keyword>